<feature type="compositionally biased region" description="Acidic residues" evidence="1">
    <location>
        <begin position="381"/>
        <end position="409"/>
    </location>
</feature>
<gene>
    <name evidence="2" type="ORF">F5890DRAFT_1559870</name>
</gene>
<feature type="region of interest" description="Disordered" evidence="1">
    <location>
        <begin position="47"/>
        <end position="76"/>
    </location>
</feature>
<feature type="compositionally biased region" description="Low complexity" evidence="1">
    <location>
        <begin position="178"/>
        <end position="192"/>
    </location>
</feature>
<feature type="compositionally biased region" description="Polar residues" evidence="1">
    <location>
        <begin position="1"/>
        <end position="11"/>
    </location>
</feature>
<evidence type="ECO:0000256" key="1">
    <source>
        <dbReference type="SAM" id="MobiDB-lite"/>
    </source>
</evidence>
<proteinExistence type="predicted"/>
<protein>
    <submittedName>
        <fullName evidence="2">Uncharacterized protein</fullName>
    </submittedName>
</protein>
<feature type="region of interest" description="Disordered" evidence="1">
    <location>
        <begin position="1"/>
        <end position="30"/>
    </location>
</feature>
<feature type="compositionally biased region" description="Acidic residues" evidence="1">
    <location>
        <begin position="229"/>
        <end position="246"/>
    </location>
</feature>
<name>A0AA38PP18_9AGAR</name>
<feature type="compositionally biased region" description="Basic and acidic residues" evidence="1">
    <location>
        <begin position="410"/>
        <end position="421"/>
    </location>
</feature>
<sequence>MSTSSNDNETIQQRREGILQAQAARQRAREEEIARQEAEFAAEMERIEAEEKAAREAEEKRQAEERRIEEEKRREEERKLVEERRVLEEQRKRQEVIAEKKKNEEMRLAEIKRREEARLVEEAAAEAEEKQVRERAYSKLVEENKKEKEKAARELAKRTKHVPAAKQRQVDVVLPPRSSGSKKSFKSKSVISDDSDDAGVEKEREATPRGVKRKRATKMIAMGNKTPAVDDDFDPEDDNDNEDEDPASPLNPSKTRSACSRCVLIGKSDECRPQSTRRRTQACELCHLQRQRCSWSGDNASRRARGKRAKIEDEEVYAGPASRVAARSLGGSELINRFDRVEQRLGALERYASRSTMALERIATILERIGENQLGRKEETGQEGDEDGEGEEDEEEEENEKNEEDEEESRNEIREGKRRTE</sequence>
<organism evidence="2 3">
    <name type="scientific">Lentinula detonsa</name>
    <dbReference type="NCBI Taxonomy" id="2804962"/>
    <lineage>
        <taxon>Eukaryota</taxon>
        <taxon>Fungi</taxon>
        <taxon>Dikarya</taxon>
        <taxon>Basidiomycota</taxon>
        <taxon>Agaricomycotina</taxon>
        <taxon>Agaricomycetes</taxon>
        <taxon>Agaricomycetidae</taxon>
        <taxon>Agaricales</taxon>
        <taxon>Marasmiineae</taxon>
        <taxon>Omphalotaceae</taxon>
        <taxon>Lentinula</taxon>
    </lineage>
</organism>
<dbReference type="Proteomes" id="UP001163850">
    <property type="component" value="Unassembled WGS sequence"/>
</dbReference>
<feature type="compositionally biased region" description="Basic and acidic residues" evidence="1">
    <location>
        <begin position="370"/>
        <end position="380"/>
    </location>
</feature>
<evidence type="ECO:0000313" key="3">
    <source>
        <dbReference type="Proteomes" id="UP001163850"/>
    </source>
</evidence>
<reference evidence="2" key="1">
    <citation type="submission" date="2022-08" db="EMBL/GenBank/DDBJ databases">
        <authorList>
            <consortium name="DOE Joint Genome Institute"/>
            <person name="Min B."/>
            <person name="Riley R."/>
            <person name="Sierra-Patev S."/>
            <person name="Naranjo-Ortiz M."/>
            <person name="Looney B."/>
            <person name="Konkel Z."/>
            <person name="Slot J.C."/>
            <person name="Sakamoto Y."/>
            <person name="Steenwyk J.L."/>
            <person name="Rokas A."/>
            <person name="Carro J."/>
            <person name="Camarero S."/>
            <person name="Ferreira P."/>
            <person name="Molpeceres G."/>
            <person name="Ruiz-Duenas F.J."/>
            <person name="Serrano A."/>
            <person name="Henrissat B."/>
            <person name="Drula E."/>
            <person name="Hughes K.W."/>
            <person name="Mata J.L."/>
            <person name="Ishikawa N.K."/>
            <person name="Vargas-Isla R."/>
            <person name="Ushijima S."/>
            <person name="Smith C.A."/>
            <person name="Ahrendt S."/>
            <person name="Andreopoulos W."/>
            <person name="He G."/>
            <person name="Labutti K."/>
            <person name="Lipzen A."/>
            <person name="Ng V."/>
            <person name="Sandor L."/>
            <person name="Barry K."/>
            <person name="Martinez A.T."/>
            <person name="Xiao Y."/>
            <person name="Gibbons J.G."/>
            <person name="Terashima K."/>
            <person name="Hibbett D.S."/>
            <person name="Grigoriev I.V."/>
        </authorList>
    </citation>
    <scope>NUCLEOTIDE SEQUENCE</scope>
    <source>
        <strain evidence="2">TFB7829</strain>
    </source>
</reference>
<dbReference type="EMBL" id="MU802826">
    <property type="protein sequence ID" value="KAJ3978680.1"/>
    <property type="molecule type" value="Genomic_DNA"/>
</dbReference>
<feature type="compositionally biased region" description="Basic and acidic residues" evidence="1">
    <location>
        <begin position="139"/>
        <end position="157"/>
    </location>
</feature>
<dbReference type="AlphaFoldDB" id="A0AA38PP18"/>
<feature type="region of interest" description="Disordered" evidence="1">
    <location>
        <begin position="139"/>
        <end position="256"/>
    </location>
</feature>
<evidence type="ECO:0000313" key="2">
    <source>
        <dbReference type="EMBL" id="KAJ3978680.1"/>
    </source>
</evidence>
<feature type="region of interest" description="Disordered" evidence="1">
    <location>
        <begin position="370"/>
        <end position="421"/>
    </location>
</feature>
<comment type="caution">
    <text evidence="2">The sequence shown here is derived from an EMBL/GenBank/DDBJ whole genome shotgun (WGS) entry which is preliminary data.</text>
</comment>
<accession>A0AA38PP18</accession>